<dbReference type="AlphaFoldDB" id="A0A0S3RF61"/>
<sequence>VDRGIWKVVENGPFIPTRTVDGVEQGKPYLSWTVEENKRAQFDIKARNIISSAVVLDEFYRISISKTTQEMWEVLKVTHEGTNDVKRARKNTLIQEYDMFKMQSYFRTPRGKKRQQQLSS</sequence>
<accession>A0A0S3RF61</accession>
<evidence type="ECO:0000313" key="1">
    <source>
        <dbReference type="EMBL" id="BAT79055.1"/>
    </source>
</evidence>
<feature type="non-terminal residue" evidence="1">
    <location>
        <position position="1"/>
    </location>
</feature>
<protein>
    <submittedName>
        <fullName evidence="1">Uncharacterized protein</fullName>
    </submittedName>
</protein>
<dbReference type="PANTHER" id="PTHR34676">
    <property type="entry name" value="DUF4219 DOMAIN-CONTAINING PROTEIN-RELATED"/>
    <property type="match status" value="1"/>
</dbReference>
<dbReference type="PANTHER" id="PTHR34676:SF8">
    <property type="entry name" value="TRANSMEMBRANE PROTEIN"/>
    <property type="match status" value="1"/>
</dbReference>
<organism evidence="1 2">
    <name type="scientific">Vigna angularis var. angularis</name>
    <dbReference type="NCBI Taxonomy" id="157739"/>
    <lineage>
        <taxon>Eukaryota</taxon>
        <taxon>Viridiplantae</taxon>
        <taxon>Streptophyta</taxon>
        <taxon>Embryophyta</taxon>
        <taxon>Tracheophyta</taxon>
        <taxon>Spermatophyta</taxon>
        <taxon>Magnoliopsida</taxon>
        <taxon>eudicotyledons</taxon>
        <taxon>Gunneridae</taxon>
        <taxon>Pentapetalae</taxon>
        <taxon>rosids</taxon>
        <taxon>fabids</taxon>
        <taxon>Fabales</taxon>
        <taxon>Fabaceae</taxon>
        <taxon>Papilionoideae</taxon>
        <taxon>50 kb inversion clade</taxon>
        <taxon>NPAAA clade</taxon>
        <taxon>indigoferoid/millettioid clade</taxon>
        <taxon>Phaseoleae</taxon>
        <taxon>Vigna</taxon>
    </lineage>
</organism>
<proteinExistence type="predicted"/>
<name>A0A0S3RF61_PHAAN</name>
<gene>
    <name evidence="1" type="primary">Vigan.02G185900</name>
    <name evidence="1" type="ORF">VIGAN_02185900</name>
</gene>
<dbReference type="Proteomes" id="UP000291084">
    <property type="component" value="Chromosome 2"/>
</dbReference>
<dbReference type="OrthoDB" id="1932348at2759"/>
<keyword evidence="2" id="KW-1185">Reference proteome</keyword>
<evidence type="ECO:0000313" key="2">
    <source>
        <dbReference type="Proteomes" id="UP000291084"/>
    </source>
</evidence>
<dbReference type="EMBL" id="AP015035">
    <property type="protein sequence ID" value="BAT79055.1"/>
    <property type="molecule type" value="Genomic_DNA"/>
</dbReference>
<dbReference type="Pfam" id="PF14223">
    <property type="entry name" value="Retrotran_gag_2"/>
    <property type="match status" value="1"/>
</dbReference>
<reference evidence="1 2" key="1">
    <citation type="journal article" date="2015" name="Sci. Rep.">
        <title>The power of single molecule real-time sequencing technology in the de novo assembly of a eukaryotic genome.</title>
        <authorList>
            <person name="Sakai H."/>
            <person name="Naito K."/>
            <person name="Ogiso-Tanaka E."/>
            <person name="Takahashi Y."/>
            <person name="Iseki K."/>
            <person name="Muto C."/>
            <person name="Satou K."/>
            <person name="Teruya K."/>
            <person name="Shiroma A."/>
            <person name="Shimoji M."/>
            <person name="Hirano T."/>
            <person name="Itoh T."/>
            <person name="Kaga A."/>
            <person name="Tomooka N."/>
        </authorList>
    </citation>
    <scope>NUCLEOTIDE SEQUENCE [LARGE SCALE GENOMIC DNA]</scope>
    <source>
        <strain evidence="2">cv. Shumari</strain>
    </source>
</reference>